<keyword evidence="2" id="KW-0732">Signal</keyword>
<dbReference type="InterPro" id="IPR051909">
    <property type="entry name" value="MFP_Cation_Efflux"/>
</dbReference>
<dbReference type="PROSITE" id="PS51257">
    <property type="entry name" value="PROKAR_LIPOPROTEIN"/>
    <property type="match status" value="1"/>
</dbReference>
<sequence>MRYLICILLLAGLYSCSGGNKANEEVNSDVYYTCSMDPQVISNKPGTCPICHMELTPVNKKSMAVSNSIELSEQQVLLGNIHADTIGQYATRGNLLLNAELSPDQEALQVMSAKIPGRLDRLYFKTSGDFVKKGQALFQIYSEPMFTAQQELLTLVAQQAALKNHSIDFEQLIRGAKHKLLLWGMTHQQLGAMLESGKANPITTIYADRSGYIKEVNAQEGAYVAEGSPVLSLLQLDPIWVEAQVYASQVAQVRLPAKARVSVEGIEGVYNITLDKMNPQLQTGSRLNLIRGKLDNPGQVFKPGMQAMVNIQQALDTSLTLPIDAIIREEGMEMIWVQDSIGKFSRKMIKTGQEVGNRVTVKGINPGEAVVTSGVYLLNSEYKLKNGAGMEHMH</sequence>
<keyword evidence="7" id="KW-1185">Reference proteome</keyword>
<proteinExistence type="predicted"/>
<dbReference type="GO" id="GO:0060003">
    <property type="term" value="P:copper ion export"/>
    <property type="evidence" value="ECO:0007669"/>
    <property type="project" value="TreeGrafter"/>
</dbReference>
<evidence type="ECO:0000313" key="6">
    <source>
        <dbReference type="EMBL" id="ATL45745.1"/>
    </source>
</evidence>
<evidence type="ECO:0000259" key="4">
    <source>
        <dbReference type="Pfam" id="PF25919"/>
    </source>
</evidence>
<dbReference type="InterPro" id="IPR058790">
    <property type="entry name" value="BSH_CusB"/>
</dbReference>
<dbReference type="Pfam" id="PF25954">
    <property type="entry name" value="Beta-barrel_RND_2"/>
    <property type="match status" value="1"/>
</dbReference>
<name>A0A291QPA0_9BACT</name>
<feature type="domain" description="Heavy metal binding" evidence="3">
    <location>
        <begin position="31"/>
        <end position="58"/>
    </location>
</feature>
<organism evidence="6 7">
    <name type="scientific">Chitinophaga caeni</name>
    <dbReference type="NCBI Taxonomy" id="2029983"/>
    <lineage>
        <taxon>Bacteria</taxon>
        <taxon>Pseudomonadati</taxon>
        <taxon>Bacteroidota</taxon>
        <taxon>Chitinophagia</taxon>
        <taxon>Chitinophagales</taxon>
        <taxon>Chitinophagaceae</taxon>
        <taxon>Chitinophaga</taxon>
    </lineage>
</organism>
<dbReference type="InterPro" id="IPR045800">
    <property type="entry name" value="HMBD"/>
</dbReference>
<dbReference type="Gene3D" id="2.40.420.20">
    <property type="match status" value="1"/>
</dbReference>
<keyword evidence="1" id="KW-0813">Transport</keyword>
<evidence type="ECO:0000313" key="7">
    <source>
        <dbReference type="Proteomes" id="UP000220133"/>
    </source>
</evidence>
<feature type="chain" id="PRO_5013171968" evidence="2">
    <location>
        <begin position="23"/>
        <end position="394"/>
    </location>
</feature>
<evidence type="ECO:0000259" key="5">
    <source>
        <dbReference type="Pfam" id="PF25954"/>
    </source>
</evidence>
<evidence type="ECO:0000256" key="1">
    <source>
        <dbReference type="ARBA" id="ARBA00022448"/>
    </source>
</evidence>
<dbReference type="EMBL" id="CP023777">
    <property type="protein sequence ID" value="ATL45745.1"/>
    <property type="molecule type" value="Genomic_DNA"/>
</dbReference>
<protein>
    <submittedName>
        <fullName evidence="6">Efflux transporter periplasmic adaptor subunit</fullName>
    </submittedName>
</protein>
<feature type="domain" description="CusB-like beta-barrel" evidence="5">
    <location>
        <begin position="238"/>
        <end position="313"/>
    </location>
</feature>
<dbReference type="GO" id="GO:0030288">
    <property type="term" value="C:outer membrane-bounded periplasmic space"/>
    <property type="evidence" value="ECO:0007669"/>
    <property type="project" value="TreeGrafter"/>
</dbReference>
<evidence type="ECO:0000259" key="3">
    <source>
        <dbReference type="Pfam" id="PF19335"/>
    </source>
</evidence>
<gene>
    <name evidence="6" type="ORF">COR50_00430</name>
</gene>
<dbReference type="RefSeq" id="WP_098192135.1">
    <property type="nucleotide sequence ID" value="NZ_CP023777.1"/>
</dbReference>
<dbReference type="PANTHER" id="PTHR30097">
    <property type="entry name" value="CATION EFFLUX SYSTEM PROTEIN CUSB"/>
    <property type="match status" value="1"/>
</dbReference>
<feature type="domain" description="CusB-like barrel-sandwich hybrid" evidence="4">
    <location>
        <begin position="109"/>
        <end position="231"/>
    </location>
</feature>
<dbReference type="GO" id="GO:0015679">
    <property type="term" value="P:plasma membrane copper ion transport"/>
    <property type="evidence" value="ECO:0007669"/>
    <property type="project" value="TreeGrafter"/>
</dbReference>
<dbReference type="Pfam" id="PF19335">
    <property type="entry name" value="HMBD"/>
    <property type="match status" value="1"/>
</dbReference>
<dbReference type="Proteomes" id="UP000220133">
    <property type="component" value="Chromosome"/>
</dbReference>
<dbReference type="GO" id="GO:0046914">
    <property type="term" value="F:transition metal ion binding"/>
    <property type="evidence" value="ECO:0007669"/>
    <property type="project" value="TreeGrafter"/>
</dbReference>
<dbReference type="Pfam" id="PF25919">
    <property type="entry name" value="BSH_CusB"/>
    <property type="match status" value="1"/>
</dbReference>
<evidence type="ECO:0000256" key="2">
    <source>
        <dbReference type="SAM" id="SignalP"/>
    </source>
</evidence>
<dbReference type="Gene3D" id="2.40.30.170">
    <property type="match status" value="1"/>
</dbReference>
<reference evidence="6 7" key="1">
    <citation type="submission" date="2017-10" db="EMBL/GenBank/DDBJ databases">
        <title>Paenichitinophaga pekingensis gen. nov., sp. nov., isolated from activated sludge.</title>
        <authorList>
            <person name="Jin D."/>
            <person name="Kong X."/>
            <person name="Deng Y."/>
            <person name="Bai Z."/>
        </authorList>
    </citation>
    <scope>NUCLEOTIDE SEQUENCE [LARGE SCALE GENOMIC DNA]</scope>
    <source>
        <strain evidence="6 7">13</strain>
    </source>
</reference>
<dbReference type="AlphaFoldDB" id="A0A291QPA0"/>
<feature type="signal peptide" evidence="2">
    <location>
        <begin position="1"/>
        <end position="22"/>
    </location>
</feature>
<dbReference type="KEGG" id="cbae:COR50_00430"/>
<dbReference type="SUPFAM" id="SSF111369">
    <property type="entry name" value="HlyD-like secretion proteins"/>
    <property type="match status" value="1"/>
</dbReference>
<dbReference type="InterPro" id="IPR058792">
    <property type="entry name" value="Beta-barrel_RND_2"/>
</dbReference>
<dbReference type="PANTHER" id="PTHR30097:SF15">
    <property type="entry name" value="CATION EFFLUX SYSTEM PROTEIN CUSB"/>
    <property type="match status" value="1"/>
</dbReference>
<accession>A0A291QPA0</accession>
<dbReference type="OrthoDB" id="9806939at2"/>